<evidence type="ECO:0000313" key="3">
    <source>
        <dbReference type="EMBL" id="KAF2791704.1"/>
    </source>
</evidence>
<gene>
    <name evidence="3" type="ORF">K505DRAFT_388695</name>
</gene>
<name>A0A6A6X6C5_9PLEO</name>
<dbReference type="OrthoDB" id="4672515at2759"/>
<evidence type="ECO:0000313" key="4">
    <source>
        <dbReference type="Proteomes" id="UP000799757"/>
    </source>
</evidence>
<dbReference type="Pfam" id="PF08881">
    <property type="entry name" value="CVNH"/>
    <property type="match status" value="1"/>
</dbReference>
<dbReference type="Proteomes" id="UP000799757">
    <property type="component" value="Unassembled WGS sequence"/>
</dbReference>
<feature type="chain" id="PRO_5025381274" evidence="1">
    <location>
        <begin position="20"/>
        <end position="274"/>
    </location>
</feature>
<dbReference type="AlphaFoldDB" id="A0A6A6X6C5"/>
<keyword evidence="4" id="KW-1185">Reference proteome</keyword>
<dbReference type="SMART" id="SM01111">
    <property type="entry name" value="CVNH"/>
    <property type="match status" value="1"/>
</dbReference>
<feature type="signal peptide" evidence="1">
    <location>
        <begin position="1"/>
        <end position="19"/>
    </location>
</feature>
<accession>A0A6A6X6C5</accession>
<proteinExistence type="predicted"/>
<evidence type="ECO:0000259" key="2">
    <source>
        <dbReference type="SMART" id="SM01111"/>
    </source>
</evidence>
<dbReference type="SUPFAM" id="SSF51322">
    <property type="entry name" value="Cyanovirin-N"/>
    <property type="match status" value="1"/>
</dbReference>
<dbReference type="InterPro" id="IPR011058">
    <property type="entry name" value="Cyanovirin-N"/>
</dbReference>
<feature type="domain" description="Cyanovirin-N" evidence="2">
    <location>
        <begin position="33"/>
        <end position="131"/>
    </location>
</feature>
<protein>
    <submittedName>
        <fullName evidence="3">Cyanovirin-N</fullName>
    </submittedName>
</protein>
<organism evidence="3 4">
    <name type="scientific">Melanomma pulvis-pyrius CBS 109.77</name>
    <dbReference type="NCBI Taxonomy" id="1314802"/>
    <lineage>
        <taxon>Eukaryota</taxon>
        <taxon>Fungi</taxon>
        <taxon>Dikarya</taxon>
        <taxon>Ascomycota</taxon>
        <taxon>Pezizomycotina</taxon>
        <taxon>Dothideomycetes</taxon>
        <taxon>Pleosporomycetidae</taxon>
        <taxon>Pleosporales</taxon>
        <taxon>Melanommataceae</taxon>
        <taxon>Melanomma</taxon>
    </lineage>
</organism>
<evidence type="ECO:0000256" key="1">
    <source>
        <dbReference type="SAM" id="SignalP"/>
    </source>
</evidence>
<keyword evidence="1" id="KW-0732">Signal</keyword>
<dbReference type="InterPro" id="IPR036673">
    <property type="entry name" value="Cyanovirin-N_sf"/>
</dbReference>
<sequence length="274" mass="30093">MIFKTAFFSLASLALVVNAVPAIVPRAEPGLISADCIDVFLRGSWLVGSCLTGEGTTRVQSSVYLSSKITNREGTISWKIAGGYGASCKDCKIINGSSLNCQCYVTGRASTRNTTLNLDEHIHNYRGHLLTDQFGTPVVPPTSTVPVPTDFSWTLSMGASNCFSDRPDYDISFCRSTTNNTTQPCNSYNDVESYDAPVQCFAWRMPISTPIWMEFEKMRANAPSKAIEFLVYDNMDCNGEPFDSVKPGEYGTCKLFPQAARGVRTKMLWNADSS</sequence>
<reference evidence="3" key="1">
    <citation type="journal article" date="2020" name="Stud. Mycol.">
        <title>101 Dothideomycetes genomes: a test case for predicting lifestyles and emergence of pathogens.</title>
        <authorList>
            <person name="Haridas S."/>
            <person name="Albert R."/>
            <person name="Binder M."/>
            <person name="Bloem J."/>
            <person name="Labutti K."/>
            <person name="Salamov A."/>
            <person name="Andreopoulos B."/>
            <person name="Baker S."/>
            <person name="Barry K."/>
            <person name="Bills G."/>
            <person name="Bluhm B."/>
            <person name="Cannon C."/>
            <person name="Castanera R."/>
            <person name="Culley D."/>
            <person name="Daum C."/>
            <person name="Ezra D."/>
            <person name="Gonzalez J."/>
            <person name="Henrissat B."/>
            <person name="Kuo A."/>
            <person name="Liang C."/>
            <person name="Lipzen A."/>
            <person name="Lutzoni F."/>
            <person name="Magnuson J."/>
            <person name="Mondo S."/>
            <person name="Nolan M."/>
            <person name="Ohm R."/>
            <person name="Pangilinan J."/>
            <person name="Park H.-J."/>
            <person name="Ramirez L."/>
            <person name="Alfaro M."/>
            <person name="Sun H."/>
            <person name="Tritt A."/>
            <person name="Yoshinaga Y."/>
            <person name="Zwiers L.-H."/>
            <person name="Turgeon B."/>
            <person name="Goodwin S."/>
            <person name="Spatafora J."/>
            <person name="Crous P."/>
            <person name="Grigoriev I."/>
        </authorList>
    </citation>
    <scope>NUCLEOTIDE SEQUENCE</scope>
    <source>
        <strain evidence="3">CBS 109.77</strain>
    </source>
</reference>
<dbReference type="Gene3D" id="2.30.60.10">
    <property type="entry name" value="Cyanovirin-N"/>
    <property type="match status" value="1"/>
</dbReference>
<dbReference type="EMBL" id="MU002006">
    <property type="protein sequence ID" value="KAF2791704.1"/>
    <property type="molecule type" value="Genomic_DNA"/>
</dbReference>